<comment type="caution">
    <text evidence="8">The sequence shown here is derived from an EMBL/GenBank/DDBJ whole genome shotgun (WGS) entry which is preliminary data.</text>
</comment>
<dbReference type="InterPro" id="IPR050377">
    <property type="entry name" value="Radical_SAM_PqqE_MftC-like"/>
</dbReference>
<keyword evidence="5" id="KW-0408">Iron</keyword>
<dbReference type="PIRSF" id="PIRSF037420">
    <property type="entry name" value="PQQ_syn_pqqE"/>
    <property type="match status" value="1"/>
</dbReference>
<dbReference type="AlphaFoldDB" id="A0A7V0Z5F0"/>
<dbReference type="InterPro" id="IPR058240">
    <property type="entry name" value="rSAM_sf"/>
</dbReference>
<evidence type="ECO:0000256" key="3">
    <source>
        <dbReference type="ARBA" id="ARBA00022691"/>
    </source>
</evidence>
<dbReference type="GO" id="GO:0003824">
    <property type="term" value="F:catalytic activity"/>
    <property type="evidence" value="ECO:0007669"/>
    <property type="project" value="InterPro"/>
</dbReference>
<dbReference type="PROSITE" id="PS51918">
    <property type="entry name" value="RADICAL_SAM"/>
    <property type="match status" value="1"/>
</dbReference>
<dbReference type="SFLD" id="SFLDG01067">
    <property type="entry name" value="SPASM/twitch_domain_containing"/>
    <property type="match status" value="1"/>
</dbReference>
<dbReference type="Pfam" id="PF13186">
    <property type="entry name" value="SPASM"/>
    <property type="match status" value="1"/>
</dbReference>
<evidence type="ECO:0000256" key="2">
    <source>
        <dbReference type="ARBA" id="ARBA00022485"/>
    </source>
</evidence>
<dbReference type="InterPro" id="IPR013785">
    <property type="entry name" value="Aldolase_TIM"/>
</dbReference>
<dbReference type="GO" id="GO:0046872">
    <property type="term" value="F:metal ion binding"/>
    <property type="evidence" value="ECO:0007669"/>
    <property type="project" value="UniProtKB-KW"/>
</dbReference>
<comment type="cofactor">
    <cofactor evidence="1">
        <name>[4Fe-4S] cluster</name>
        <dbReference type="ChEBI" id="CHEBI:49883"/>
    </cofactor>
</comment>
<dbReference type="InterPro" id="IPR023885">
    <property type="entry name" value="4Fe4S-binding_SPASM_dom"/>
</dbReference>
<dbReference type="GO" id="GO:0051539">
    <property type="term" value="F:4 iron, 4 sulfur cluster binding"/>
    <property type="evidence" value="ECO:0007669"/>
    <property type="project" value="UniProtKB-KW"/>
</dbReference>
<accession>A0A7V0Z5F0</accession>
<dbReference type="SMART" id="SM00729">
    <property type="entry name" value="Elp3"/>
    <property type="match status" value="1"/>
</dbReference>
<sequence>MANLSQKFQVALNNPENLAGILLHKISSKFSYQFLKDYALPPETVNIYPTFRCNLRCEMCFEKFAKVEEGLSPGDWIKVIKEIKRFYPRIHLSGGEPFIFKDIIKIIEYIKINKLYLHITTNGTFLEEYAKEIIRFRVNRIDISIDGPENIHDRIRGVNGTFNKILKGLGRLKSLKKSGLPIIKINSIINLRTPETMKEIIKIAQEFDVSMVQFIYPLYLEKDAIIRHKRFLKASLGRDINYWSQADNYKPEPGDFSNIQSVLKNSLMNRLIIDVFPKFKTEQFEVYYKNPERFSEIYEGRCRAMWNTLTILPDGSIESCPDYVVGNIKTQKILNAWNNQAMAKLRNIVRDKKFFPVCRACCFFYQ</sequence>
<dbReference type="InterPro" id="IPR034391">
    <property type="entry name" value="AdoMet-like_SPASM_containing"/>
</dbReference>
<dbReference type="InterPro" id="IPR006638">
    <property type="entry name" value="Elp3/MiaA/NifB-like_rSAM"/>
</dbReference>
<dbReference type="SFLD" id="SFLDG01387">
    <property type="entry name" value="BtrN-like_SPASM_domain_contain"/>
    <property type="match status" value="1"/>
</dbReference>
<evidence type="ECO:0000256" key="1">
    <source>
        <dbReference type="ARBA" id="ARBA00001966"/>
    </source>
</evidence>
<evidence type="ECO:0000256" key="4">
    <source>
        <dbReference type="ARBA" id="ARBA00022723"/>
    </source>
</evidence>
<feature type="domain" description="Radical SAM core" evidence="7">
    <location>
        <begin position="39"/>
        <end position="253"/>
    </location>
</feature>
<evidence type="ECO:0000256" key="5">
    <source>
        <dbReference type="ARBA" id="ARBA00023004"/>
    </source>
</evidence>
<dbReference type="EMBL" id="DSKY01000014">
    <property type="protein sequence ID" value="HDY58943.1"/>
    <property type="molecule type" value="Genomic_DNA"/>
</dbReference>
<gene>
    <name evidence="8" type="ORF">ENP86_05260</name>
</gene>
<dbReference type="CDD" id="cd01335">
    <property type="entry name" value="Radical_SAM"/>
    <property type="match status" value="1"/>
</dbReference>
<dbReference type="InterPro" id="IPR007197">
    <property type="entry name" value="rSAM"/>
</dbReference>
<name>A0A7V0Z5F0_UNCW3</name>
<evidence type="ECO:0000256" key="6">
    <source>
        <dbReference type="ARBA" id="ARBA00023014"/>
    </source>
</evidence>
<dbReference type="SUPFAM" id="SSF102114">
    <property type="entry name" value="Radical SAM enzymes"/>
    <property type="match status" value="1"/>
</dbReference>
<proteinExistence type="predicted"/>
<organism evidence="8">
    <name type="scientific">candidate division WOR-3 bacterium</name>
    <dbReference type="NCBI Taxonomy" id="2052148"/>
    <lineage>
        <taxon>Bacteria</taxon>
        <taxon>Bacteria division WOR-3</taxon>
    </lineage>
</organism>
<evidence type="ECO:0000259" key="7">
    <source>
        <dbReference type="PROSITE" id="PS51918"/>
    </source>
</evidence>
<dbReference type="SFLD" id="SFLDG01386">
    <property type="entry name" value="main_SPASM_domain-containing"/>
    <property type="match status" value="1"/>
</dbReference>
<dbReference type="SFLD" id="SFLDS00029">
    <property type="entry name" value="Radical_SAM"/>
    <property type="match status" value="1"/>
</dbReference>
<keyword evidence="3" id="KW-0949">S-adenosyl-L-methionine</keyword>
<dbReference type="Gene3D" id="3.20.20.70">
    <property type="entry name" value="Aldolase class I"/>
    <property type="match status" value="1"/>
</dbReference>
<reference evidence="8" key="1">
    <citation type="journal article" date="2020" name="mSystems">
        <title>Genome- and Community-Level Interaction Insights into Carbon Utilization and Element Cycling Functions of Hydrothermarchaeota in Hydrothermal Sediment.</title>
        <authorList>
            <person name="Zhou Z."/>
            <person name="Liu Y."/>
            <person name="Xu W."/>
            <person name="Pan J."/>
            <person name="Luo Z.H."/>
            <person name="Li M."/>
        </authorList>
    </citation>
    <scope>NUCLEOTIDE SEQUENCE [LARGE SCALE GENOMIC DNA]</scope>
    <source>
        <strain evidence="8">SpSt-258</strain>
    </source>
</reference>
<dbReference type="PANTHER" id="PTHR11228:SF7">
    <property type="entry name" value="PQQA PEPTIDE CYCLASE"/>
    <property type="match status" value="1"/>
</dbReference>
<dbReference type="Pfam" id="PF04055">
    <property type="entry name" value="Radical_SAM"/>
    <property type="match status" value="1"/>
</dbReference>
<dbReference type="CDD" id="cd21109">
    <property type="entry name" value="SPASM"/>
    <property type="match status" value="1"/>
</dbReference>
<keyword evidence="6" id="KW-0411">Iron-sulfur</keyword>
<dbReference type="PANTHER" id="PTHR11228">
    <property type="entry name" value="RADICAL SAM DOMAIN PROTEIN"/>
    <property type="match status" value="1"/>
</dbReference>
<keyword evidence="2" id="KW-0004">4Fe-4S</keyword>
<keyword evidence="4" id="KW-0479">Metal-binding</keyword>
<protein>
    <submittedName>
        <fullName evidence="8">Radical SAM protein</fullName>
    </submittedName>
</protein>
<evidence type="ECO:0000313" key="8">
    <source>
        <dbReference type="EMBL" id="HDY58943.1"/>
    </source>
</evidence>
<dbReference type="InterPro" id="IPR017200">
    <property type="entry name" value="PqqE-like"/>
</dbReference>